<comment type="subcellular location">
    <subcellularLocation>
        <location evidence="1">Cytoplasm</location>
        <location evidence="1">Cytoskeleton</location>
    </subcellularLocation>
</comment>
<dbReference type="GO" id="GO:0051693">
    <property type="term" value="P:actin filament capping"/>
    <property type="evidence" value="ECO:0007669"/>
    <property type="project" value="UniProtKB-KW"/>
</dbReference>
<dbReference type="SMART" id="SM00150">
    <property type="entry name" value="SPEC"/>
    <property type="match status" value="2"/>
</dbReference>
<dbReference type="InterPro" id="IPR018159">
    <property type="entry name" value="Spectrin/alpha-actinin"/>
</dbReference>
<comment type="caution">
    <text evidence="9">The sequence shown here is derived from an EMBL/GenBank/DDBJ whole genome shotgun (WGS) entry which is preliminary data.</text>
</comment>
<reference evidence="9 10" key="1">
    <citation type="journal article" date="2019" name="Sci. Data">
        <title>Hybrid genome assembly and annotation of Danionella translucida.</title>
        <authorList>
            <person name="Kadobianskyi M."/>
            <person name="Schulze L."/>
            <person name="Schuelke M."/>
            <person name="Judkewitz B."/>
        </authorList>
    </citation>
    <scope>NUCLEOTIDE SEQUENCE [LARGE SCALE GENOMIC DNA]</scope>
    <source>
        <strain evidence="9 10">Bolton</strain>
    </source>
</reference>
<dbReference type="STRING" id="623744.A0A553N4E4"/>
<evidence type="ECO:0000256" key="7">
    <source>
        <dbReference type="ARBA" id="ARBA00023212"/>
    </source>
</evidence>
<comment type="similarity">
    <text evidence="2">Belongs to the spectrin family.</text>
</comment>
<dbReference type="GO" id="GO:0016020">
    <property type="term" value="C:membrane"/>
    <property type="evidence" value="ECO:0007669"/>
    <property type="project" value="UniProtKB-ARBA"/>
</dbReference>
<dbReference type="GO" id="GO:0003779">
    <property type="term" value="F:actin binding"/>
    <property type="evidence" value="ECO:0007669"/>
    <property type="project" value="UniProtKB-KW"/>
</dbReference>
<keyword evidence="3" id="KW-0117">Actin capping</keyword>
<evidence type="ECO:0000256" key="4">
    <source>
        <dbReference type="ARBA" id="ARBA00022490"/>
    </source>
</evidence>
<protein>
    <submittedName>
        <fullName evidence="9">Uncharacterized protein</fullName>
    </submittedName>
</protein>
<sequence>MAFCCSFSLRADLAHVFLHKDVSSVEVLMNYHQSLKSEVEARNKSVHQCIELGKTLLAARNPASEEIKEKLEAVLSKQQELTEKWEKHWEELQQMLEVHQFAQEAVVAEAWLTAQEPFINSKELGGSVDEVEQLIRRHEAFRKAAATWEERFSSLRRLTTVEKIKAEQNQLPPTPLLGRKVFLDPQDSSPARSSPSSVIRQTIYEQGEPRLESIAPQPSPSTVVRRLGSTVANYAPIMNGAATYRLQEARNAGIVGVAAGLGTVMEHKVRTDFKNQVPKIEHIHEAVQPLIEREQERYENVMAEVVLQEPGRGRRERLNSVIGSGSSRSELLVEQHPPPRESRLETQLSADQLIQARRDELPQEVWRERAERRLERQTSSEQEGHDLRRRDRQRLERQESSELEAREQSDRRSAGGLEERFPVCPMAFLRNPLDQIVHVLATDPNRGDDHAPRIQQLVKHADLDPHQPKAAHQYHQRLPTRPSMKGSSFAK</sequence>
<dbReference type="Gene3D" id="1.20.58.60">
    <property type="match status" value="2"/>
</dbReference>
<dbReference type="OrthoDB" id="5865767at2759"/>
<feature type="region of interest" description="Disordered" evidence="8">
    <location>
        <begin position="371"/>
        <end position="418"/>
    </location>
</feature>
<dbReference type="SUPFAM" id="SSF46966">
    <property type="entry name" value="Spectrin repeat"/>
    <property type="match status" value="1"/>
</dbReference>
<keyword evidence="10" id="KW-1185">Reference proteome</keyword>
<evidence type="ECO:0000313" key="10">
    <source>
        <dbReference type="Proteomes" id="UP000316079"/>
    </source>
</evidence>
<dbReference type="Proteomes" id="UP000316079">
    <property type="component" value="Unassembled WGS sequence"/>
</dbReference>
<dbReference type="FunFam" id="1.20.58.60:FF:000011">
    <property type="entry name" value="Spectrin beta chain"/>
    <property type="match status" value="1"/>
</dbReference>
<dbReference type="EMBL" id="SRMA01027060">
    <property type="protein sequence ID" value="TRY60300.1"/>
    <property type="molecule type" value="Genomic_DNA"/>
</dbReference>
<organism evidence="9 10">
    <name type="scientific">Danionella cerebrum</name>
    <dbReference type="NCBI Taxonomy" id="2873325"/>
    <lineage>
        <taxon>Eukaryota</taxon>
        <taxon>Metazoa</taxon>
        <taxon>Chordata</taxon>
        <taxon>Craniata</taxon>
        <taxon>Vertebrata</taxon>
        <taxon>Euteleostomi</taxon>
        <taxon>Actinopterygii</taxon>
        <taxon>Neopterygii</taxon>
        <taxon>Teleostei</taxon>
        <taxon>Ostariophysi</taxon>
        <taxon>Cypriniformes</taxon>
        <taxon>Danionidae</taxon>
        <taxon>Danioninae</taxon>
        <taxon>Danionella</taxon>
    </lineage>
</organism>
<dbReference type="InterPro" id="IPR002017">
    <property type="entry name" value="Spectrin_repeat"/>
</dbReference>
<evidence type="ECO:0000313" key="9">
    <source>
        <dbReference type="EMBL" id="TRY60300.1"/>
    </source>
</evidence>
<evidence type="ECO:0000256" key="1">
    <source>
        <dbReference type="ARBA" id="ARBA00004245"/>
    </source>
</evidence>
<evidence type="ECO:0000256" key="3">
    <source>
        <dbReference type="ARBA" id="ARBA00022467"/>
    </source>
</evidence>
<dbReference type="PANTHER" id="PTHR11915">
    <property type="entry name" value="SPECTRIN/FILAMIN RELATED CYTOSKELETAL PROTEIN"/>
    <property type="match status" value="1"/>
</dbReference>
<dbReference type="Pfam" id="PF00435">
    <property type="entry name" value="Spectrin"/>
    <property type="match status" value="2"/>
</dbReference>
<evidence type="ECO:0000256" key="2">
    <source>
        <dbReference type="ARBA" id="ARBA00006826"/>
    </source>
</evidence>
<keyword evidence="4" id="KW-0963">Cytoplasm</keyword>
<feature type="region of interest" description="Disordered" evidence="8">
    <location>
        <begin position="312"/>
        <end position="345"/>
    </location>
</feature>
<dbReference type="CDD" id="cd00176">
    <property type="entry name" value="SPEC"/>
    <property type="match status" value="1"/>
</dbReference>
<keyword evidence="7" id="KW-0206">Cytoskeleton</keyword>
<evidence type="ECO:0000256" key="8">
    <source>
        <dbReference type="SAM" id="MobiDB-lite"/>
    </source>
</evidence>
<dbReference type="GO" id="GO:0005856">
    <property type="term" value="C:cytoskeleton"/>
    <property type="evidence" value="ECO:0007669"/>
    <property type="project" value="UniProtKB-SubCell"/>
</dbReference>
<gene>
    <name evidence="9" type="ORF">DNTS_015871</name>
</gene>
<accession>A0A553N4E4</accession>
<keyword evidence="6" id="KW-0009">Actin-binding</keyword>
<proteinExistence type="inferred from homology"/>
<dbReference type="GO" id="GO:0005737">
    <property type="term" value="C:cytoplasm"/>
    <property type="evidence" value="ECO:0007669"/>
    <property type="project" value="UniProtKB-ARBA"/>
</dbReference>
<feature type="compositionally biased region" description="Basic and acidic residues" evidence="8">
    <location>
        <begin position="331"/>
        <end position="344"/>
    </location>
</feature>
<dbReference type="AlphaFoldDB" id="A0A553N4E4"/>
<keyword evidence="5" id="KW-0677">Repeat</keyword>
<name>A0A553N4E4_9TELE</name>
<feature type="region of interest" description="Disordered" evidence="8">
    <location>
        <begin position="464"/>
        <end position="491"/>
    </location>
</feature>
<evidence type="ECO:0000256" key="6">
    <source>
        <dbReference type="ARBA" id="ARBA00023203"/>
    </source>
</evidence>
<evidence type="ECO:0000256" key="5">
    <source>
        <dbReference type="ARBA" id="ARBA00022737"/>
    </source>
</evidence>